<dbReference type="KEGG" id="thao:NI17_004760"/>
<dbReference type="AlphaFoldDB" id="A0A399G778"/>
<sequence>MVLGARRVKAEARARYAEDVEQAERLPELLEAARGAEEELARARGAGADVAQLHRLGVAYDAALTDAMRAAYARQRVLVGVRGYEDRIYRRRRLARPEVREATELAERLLTLRERHRLHGIERVPRSPVAA</sequence>
<proteinExistence type="predicted"/>
<evidence type="ECO:0000313" key="2">
    <source>
        <dbReference type="Proteomes" id="UP000265719"/>
    </source>
</evidence>
<name>A0A399G778_9ACTN</name>
<protein>
    <submittedName>
        <fullName evidence="1">Uncharacterized protein</fullName>
    </submittedName>
</protein>
<dbReference type="OrthoDB" id="3436373at2"/>
<organism evidence="1 2">
    <name type="scientific">Thermobifida halotolerans</name>
    <dbReference type="NCBI Taxonomy" id="483545"/>
    <lineage>
        <taxon>Bacteria</taxon>
        <taxon>Bacillati</taxon>
        <taxon>Actinomycetota</taxon>
        <taxon>Actinomycetes</taxon>
        <taxon>Streptosporangiales</taxon>
        <taxon>Nocardiopsidaceae</taxon>
        <taxon>Thermobifida</taxon>
    </lineage>
</organism>
<gene>
    <name evidence="1" type="ORF">NI17_004760</name>
</gene>
<keyword evidence="2" id="KW-1185">Reference proteome</keyword>
<dbReference type="Proteomes" id="UP000265719">
    <property type="component" value="Chromosome"/>
</dbReference>
<evidence type="ECO:0000313" key="1">
    <source>
        <dbReference type="EMBL" id="UOE20539.1"/>
    </source>
</evidence>
<dbReference type="EMBL" id="CP063196">
    <property type="protein sequence ID" value="UOE20539.1"/>
    <property type="molecule type" value="Genomic_DNA"/>
</dbReference>
<reference evidence="1" key="1">
    <citation type="submission" date="2020-10" db="EMBL/GenBank/DDBJ databases">
        <title>De novo genome project of the cellulose decomposer Thermobifida halotolerans type strain.</title>
        <authorList>
            <person name="Nagy I."/>
            <person name="Horvath B."/>
            <person name="Kukolya J."/>
            <person name="Nagy I."/>
            <person name="Orsini M."/>
        </authorList>
    </citation>
    <scope>NUCLEOTIDE SEQUENCE</scope>
    <source>
        <strain evidence="1">DSM 44931</strain>
    </source>
</reference>
<accession>A0A399G778</accession>
<dbReference type="RefSeq" id="WP_068692981.1">
    <property type="nucleotide sequence ID" value="NZ_CP063196.1"/>
</dbReference>